<name>A0ACB9XZP0_CHAAC</name>
<protein>
    <submittedName>
        <fullName evidence="1">Uncharacterized protein</fullName>
    </submittedName>
</protein>
<comment type="caution">
    <text evidence="1">The sequence shown here is derived from an EMBL/GenBank/DDBJ whole genome shotgun (WGS) entry which is preliminary data.</text>
</comment>
<proteinExistence type="predicted"/>
<dbReference type="Proteomes" id="UP001057452">
    <property type="component" value="Chromosome 1"/>
</dbReference>
<keyword evidence="2" id="KW-1185">Reference proteome</keyword>
<evidence type="ECO:0000313" key="2">
    <source>
        <dbReference type="Proteomes" id="UP001057452"/>
    </source>
</evidence>
<organism evidence="1 2">
    <name type="scientific">Chaenocephalus aceratus</name>
    <name type="common">Blackfin icefish</name>
    <name type="synonym">Chaenichthys aceratus</name>
    <dbReference type="NCBI Taxonomy" id="36190"/>
    <lineage>
        <taxon>Eukaryota</taxon>
        <taxon>Metazoa</taxon>
        <taxon>Chordata</taxon>
        <taxon>Craniata</taxon>
        <taxon>Vertebrata</taxon>
        <taxon>Euteleostomi</taxon>
        <taxon>Actinopterygii</taxon>
        <taxon>Neopterygii</taxon>
        <taxon>Teleostei</taxon>
        <taxon>Neoteleostei</taxon>
        <taxon>Acanthomorphata</taxon>
        <taxon>Eupercaria</taxon>
        <taxon>Perciformes</taxon>
        <taxon>Notothenioidei</taxon>
        <taxon>Channichthyidae</taxon>
        <taxon>Chaenocephalus</taxon>
    </lineage>
</organism>
<reference evidence="1" key="1">
    <citation type="submission" date="2022-05" db="EMBL/GenBank/DDBJ databases">
        <title>Chromosome-level genome of Chaenocephalus aceratus.</title>
        <authorList>
            <person name="Park H."/>
        </authorList>
    </citation>
    <scope>NUCLEOTIDE SEQUENCE</scope>
    <source>
        <strain evidence="1">KU_202001</strain>
    </source>
</reference>
<dbReference type="EMBL" id="CM043785">
    <property type="protein sequence ID" value="KAI4832694.1"/>
    <property type="molecule type" value="Genomic_DNA"/>
</dbReference>
<accession>A0ACB9XZP0</accession>
<gene>
    <name evidence="1" type="ORF">KUCAC02_015649</name>
</gene>
<sequence>MQGPYRVVDIEGKVAEIVSEKGNNTMKVNIDHLTRYVQPEERIPAKLKKLLDPSPLADPLTSTPTSTSTSTPSTSTSTPSTSSQTLAPSSQAEGASSEVETCNNPRHMGREEEGDSMGQVWPIQSLQREPHGLGPGQQLEGEIINAYLSWVGIKAGAFIFDSYLITSLWQGTHKGGLRKLDLTKHNVAAGAVCHRAHWTLIIMYLRENRSLFLDPFWGHQRPDKPLQRPNTIAGPQDKPSCWEMGMRQHGSSQTAGHNIMRCVDLQACRANTIGPEGPVPC</sequence>
<evidence type="ECO:0000313" key="1">
    <source>
        <dbReference type="EMBL" id="KAI4832694.1"/>
    </source>
</evidence>